<dbReference type="EMBL" id="CAJNOV010010879">
    <property type="protein sequence ID" value="CAF1426524.1"/>
    <property type="molecule type" value="Genomic_DNA"/>
</dbReference>
<gene>
    <name evidence="11" type="ORF">CJN711_LOCUS23312</name>
    <name evidence="10" type="ORF">KQP761_LOCUS360</name>
    <name evidence="12" type="ORF">MBJ925_LOCUS1357</name>
    <name evidence="13" type="ORF">SMN809_LOCUS10335</name>
</gene>
<keyword evidence="9" id="KW-0521">NADP</keyword>
<organism evidence="10 14">
    <name type="scientific">Rotaria magnacalcarata</name>
    <dbReference type="NCBI Taxonomy" id="392030"/>
    <lineage>
        <taxon>Eukaryota</taxon>
        <taxon>Metazoa</taxon>
        <taxon>Spiralia</taxon>
        <taxon>Gnathifera</taxon>
        <taxon>Rotifera</taxon>
        <taxon>Eurotatoria</taxon>
        <taxon>Bdelloidea</taxon>
        <taxon>Philodinida</taxon>
        <taxon>Philodinidae</taxon>
        <taxon>Rotaria</taxon>
    </lineage>
</organism>
<evidence type="ECO:0000256" key="5">
    <source>
        <dbReference type="ARBA" id="ARBA00022737"/>
    </source>
</evidence>
<evidence type="ECO:0000313" key="14">
    <source>
        <dbReference type="Proteomes" id="UP000663834"/>
    </source>
</evidence>
<accession>A0A814X5A1</accession>
<dbReference type="PROSITE" id="PS50005">
    <property type="entry name" value="TPR"/>
    <property type="match status" value="3"/>
</dbReference>
<evidence type="ECO:0000256" key="8">
    <source>
        <dbReference type="PROSITE-ProRule" id="PRU00339"/>
    </source>
</evidence>
<evidence type="ECO:0000256" key="4">
    <source>
        <dbReference type="ARBA" id="ARBA00022695"/>
    </source>
</evidence>
<dbReference type="GO" id="GO:0016779">
    <property type="term" value="F:nucleotidyltransferase activity"/>
    <property type="evidence" value="ECO:0007669"/>
    <property type="project" value="UniProtKB-KW"/>
</dbReference>
<dbReference type="EMBL" id="CAJOBI010003504">
    <property type="protein sequence ID" value="CAF3971193.1"/>
    <property type="molecule type" value="Genomic_DNA"/>
</dbReference>
<dbReference type="Proteomes" id="UP000663834">
    <property type="component" value="Unassembled WGS sequence"/>
</dbReference>
<dbReference type="EMBL" id="CAJNRE010000086">
    <property type="protein sequence ID" value="CAF1917063.1"/>
    <property type="molecule type" value="Genomic_DNA"/>
</dbReference>
<dbReference type="AlphaFoldDB" id="A0A814X5A1"/>
<evidence type="ECO:0000256" key="6">
    <source>
        <dbReference type="ARBA" id="ARBA00022803"/>
    </source>
</evidence>
<dbReference type="PANTHER" id="PTHR45641">
    <property type="entry name" value="TETRATRICOPEPTIDE REPEAT PROTEIN (AFU_ORTHOLOGUE AFUA_6G03870)"/>
    <property type="match status" value="1"/>
</dbReference>
<feature type="repeat" description="TPR" evidence="8">
    <location>
        <begin position="556"/>
        <end position="589"/>
    </location>
</feature>
<dbReference type="EMBL" id="CAJNOW010000028">
    <property type="protein sequence ID" value="CAF1211597.1"/>
    <property type="molecule type" value="Genomic_DNA"/>
</dbReference>
<keyword evidence="4" id="KW-0548">Nucleotidyltransferase</keyword>
<protein>
    <recommendedName>
        <fullName evidence="9">NAD(P)(+)--arginine ADP-ribosyltransferase</fullName>
        <ecNumber evidence="9">2.4.2.31</ecNumber>
    </recommendedName>
    <alternativeName>
        <fullName evidence="9">Mono(ADP-ribosyl)transferase</fullName>
    </alternativeName>
</protein>
<dbReference type="Proteomes" id="UP000663824">
    <property type="component" value="Unassembled WGS sequence"/>
</dbReference>
<feature type="repeat" description="TPR" evidence="8">
    <location>
        <begin position="598"/>
        <end position="631"/>
    </location>
</feature>
<dbReference type="Proteomes" id="UP000663855">
    <property type="component" value="Unassembled WGS sequence"/>
</dbReference>
<evidence type="ECO:0000256" key="7">
    <source>
        <dbReference type="ARBA" id="ARBA00047597"/>
    </source>
</evidence>
<dbReference type="Pfam" id="PF13424">
    <property type="entry name" value="TPR_12"/>
    <property type="match status" value="1"/>
</dbReference>
<keyword evidence="3 9" id="KW-0808">Transferase</keyword>
<dbReference type="SUPFAM" id="SSF48452">
    <property type="entry name" value="TPR-like"/>
    <property type="match status" value="1"/>
</dbReference>
<reference evidence="10" key="1">
    <citation type="submission" date="2021-02" db="EMBL/GenBank/DDBJ databases">
        <authorList>
            <person name="Nowell W R."/>
        </authorList>
    </citation>
    <scope>NUCLEOTIDE SEQUENCE</scope>
</reference>
<dbReference type="Pfam" id="PF01129">
    <property type="entry name" value="ART"/>
    <property type="match status" value="1"/>
</dbReference>
<keyword evidence="2 9" id="KW-0328">Glycosyltransferase</keyword>
<dbReference type="Gene3D" id="3.90.176.10">
    <property type="entry name" value="Toxin ADP-ribosyltransferase, Chain A, domain 1"/>
    <property type="match status" value="1"/>
</dbReference>
<evidence type="ECO:0000256" key="2">
    <source>
        <dbReference type="ARBA" id="ARBA00022676"/>
    </source>
</evidence>
<dbReference type="SUPFAM" id="SSF56399">
    <property type="entry name" value="ADP-ribosylation"/>
    <property type="match status" value="1"/>
</dbReference>
<dbReference type="SMART" id="SM00028">
    <property type="entry name" value="TPR"/>
    <property type="match status" value="5"/>
</dbReference>
<evidence type="ECO:0000313" key="11">
    <source>
        <dbReference type="EMBL" id="CAF1426524.1"/>
    </source>
</evidence>
<evidence type="ECO:0000256" key="1">
    <source>
        <dbReference type="ARBA" id="ARBA00009558"/>
    </source>
</evidence>
<dbReference type="OrthoDB" id="5986190at2759"/>
<comment type="catalytic activity">
    <reaction evidence="7 9">
        <text>L-arginyl-[protein] + NAD(+) = N(omega)-(ADP-D-ribosyl)-L-arginyl-[protein] + nicotinamide + H(+)</text>
        <dbReference type="Rhea" id="RHEA:19149"/>
        <dbReference type="Rhea" id="RHEA-COMP:10532"/>
        <dbReference type="Rhea" id="RHEA-COMP:15087"/>
        <dbReference type="ChEBI" id="CHEBI:15378"/>
        <dbReference type="ChEBI" id="CHEBI:17154"/>
        <dbReference type="ChEBI" id="CHEBI:29965"/>
        <dbReference type="ChEBI" id="CHEBI:57540"/>
        <dbReference type="ChEBI" id="CHEBI:142554"/>
        <dbReference type="EC" id="2.4.2.31"/>
    </reaction>
</comment>
<dbReference type="Gene3D" id="1.25.40.10">
    <property type="entry name" value="Tetratricopeptide repeat domain"/>
    <property type="match status" value="2"/>
</dbReference>
<evidence type="ECO:0000313" key="12">
    <source>
        <dbReference type="EMBL" id="CAF1917063.1"/>
    </source>
</evidence>
<comment type="similarity">
    <text evidence="1 9">Belongs to the Arg-specific ADP-ribosyltransferase family.</text>
</comment>
<dbReference type="InterPro" id="IPR019734">
    <property type="entry name" value="TPR_rpt"/>
</dbReference>
<dbReference type="EC" id="2.4.2.31" evidence="9"/>
<evidence type="ECO:0000313" key="13">
    <source>
        <dbReference type="EMBL" id="CAF3971193.1"/>
    </source>
</evidence>
<keyword evidence="5" id="KW-0677">Repeat</keyword>
<dbReference type="InterPro" id="IPR000768">
    <property type="entry name" value="ART"/>
</dbReference>
<keyword evidence="6 8" id="KW-0802">TPR repeat</keyword>
<evidence type="ECO:0000256" key="3">
    <source>
        <dbReference type="ARBA" id="ARBA00022679"/>
    </source>
</evidence>
<dbReference type="PROSITE" id="PS51996">
    <property type="entry name" value="TR_MART"/>
    <property type="match status" value="1"/>
</dbReference>
<feature type="repeat" description="TPR" evidence="8">
    <location>
        <begin position="514"/>
        <end position="547"/>
    </location>
</feature>
<comment type="caution">
    <text evidence="10">The sequence shown here is derived from an EMBL/GenBank/DDBJ whole genome shotgun (WGS) entry which is preliminary data.</text>
</comment>
<sequence>MQKLKKLSSIFTLWGGKQTLKTPDASQLNTSRNSLPNHTQNFSLVWLDSSIDDVSNADTSNTISRLQELVNTINTFSDADRCISFLTSNEGENILLIISGALGEIIVPTVHDMTQIHSMYVFCRNASKHKQWAQRWPKVRGMFTEILPLCEALKQTAQQYYHSTISIGFVSTDEELSKQNLDQINQSFMYTQILKEIILTIEFNQQSIQDFLVYCRQKFANNSIELDNINKLEREYHQHQPIWWYTYECFLYSMLNRALRTMEFDIIMKMGFFIRDLYEDIDRLHVEQLIDHHKSDSFTVYRGQGLAKTDFNQLVKTKGGLLSFNSFLSTSKNHNVSLNFARHSMLNSDLIGVLFVMTIDPCLSSTRFASIKNVSCHQTEREILFSMHSIFRIGHIRQIEHDNDRLWQVELKSTNDDDPQRHKLTERIRQQTMGLTGWHSLGQLLIMIDQFSKAEDLYKVLLKQSDDEYEKAHFNHHLGVIKEKQGVYDMAIHFYEKSLEINRQILAPDHHYLASSYNGIGMAYMKKGDYVKALSSHEKSLQMFEKTLGPNDCHVGISYGNIGKVYNEMGELSKALSYHKKALKIFKKTLSDIDPYMATSYYDIGKVYEKMGELPKALYSHEKAFEIRKTIFPPDHHSLVTSCNIIRELHVKMQKDSEGQPRVVENAINLEQCSLPVNHLELFKEIC</sequence>
<dbReference type="Pfam" id="PF13374">
    <property type="entry name" value="TPR_10"/>
    <property type="match status" value="2"/>
</dbReference>
<evidence type="ECO:0000313" key="10">
    <source>
        <dbReference type="EMBL" id="CAF1211597.1"/>
    </source>
</evidence>
<name>A0A814X5A1_9BILA</name>
<dbReference type="InterPro" id="IPR011990">
    <property type="entry name" value="TPR-like_helical_dom_sf"/>
</dbReference>
<evidence type="ECO:0000256" key="9">
    <source>
        <dbReference type="RuleBase" id="RU361228"/>
    </source>
</evidence>
<dbReference type="PANTHER" id="PTHR45641:SF19">
    <property type="entry name" value="NEPHROCYSTIN-3"/>
    <property type="match status" value="1"/>
</dbReference>
<dbReference type="Proteomes" id="UP000676336">
    <property type="component" value="Unassembled WGS sequence"/>
</dbReference>
<proteinExistence type="inferred from homology"/>
<keyword evidence="9" id="KW-0520">NAD</keyword>
<dbReference type="GO" id="GO:0106274">
    <property type="term" value="F:NAD+-protein-arginine ADP-ribosyltransferase activity"/>
    <property type="evidence" value="ECO:0007669"/>
    <property type="project" value="UniProtKB-EC"/>
</dbReference>